<evidence type="ECO:0000313" key="3">
    <source>
        <dbReference type="Proteomes" id="UP000190637"/>
    </source>
</evidence>
<dbReference type="Proteomes" id="UP000190637">
    <property type="component" value="Unassembled WGS sequence"/>
</dbReference>
<dbReference type="Gene3D" id="3.40.50.150">
    <property type="entry name" value="Vaccinia Virus protein VP39"/>
    <property type="match status" value="1"/>
</dbReference>
<dbReference type="CDD" id="cd02440">
    <property type="entry name" value="AdoMet_MTases"/>
    <property type="match status" value="1"/>
</dbReference>
<dbReference type="GO" id="GO:0006596">
    <property type="term" value="P:polyamine biosynthetic process"/>
    <property type="evidence" value="ECO:0007669"/>
    <property type="project" value="UniProtKB-KW"/>
</dbReference>
<reference evidence="2 3" key="1">
    <citation type="submission" date="2017-02" db="EMBL/GenBank/DDBJ databases">
        <authorList>
            <person name="Peterson S.W."/>
        </authorList>
    </citation>
    <scope>NUCLEOTIDE SEQUENCE [LARGE SCALE GENOMIC DNA]</scope>
    <source>
        <strain evidence="2 3">DSM 45154</strain>
    </source>
</reference>
<proteinExistence type="predicted"/>
<name>A0A1T4T1N3_9ACTN</name>
<gene>
    <name evidence="2" type="ORF">SAMN02745673_04278</name>
</gene>
<dbReference type="STRING" id="1122192.SAMN02745673_04278"/>
<protein>
    <submittedName>
        <fullName evidence="2">Spermidine synthase</fullName>
    </submittedName>
</protein>
<dbReference type="PANTHER" id="PTHR43317">
    <property type="entry name" value="THERMOSPERMINE SYNTHASE ACAULIS5"/>
    <property type="match status" value="1"/>
</dbReference>
<dbReference type="Pfam" id="PF01564">
    <property type="entry name" value="Spermine_synth"/>
    <property type="match status" value="1"/>
</dbReference>
<dbReference type="SUPFAM" id="SSF53335">
    <property type="entry name" value="S-adenosyl-L-methionine-dependent methyltransferases"/>
    <property type="match status" value="1"/>
</dbReference>
<dbReference type="AlphaFoldDB" id="A0A1T4T1N3"/>
<keyword evidence="3" id="KW-1185">Reference proteome</keyword>
<dbReference type="InterPro" id="IPR029063">
    <property type="entry name" value="SAM-dependent_MTases_sf"/>
</dbReference>
<evidence type="ECO:0000313" key="2">
    <source>
        <dbReference type="EMBL" id="SKA34322.1"/>
    </source>
</evidence>
<accession>A0A1T4T1N3</accession>
<dbReference type="PANTHER" id="PTHR43317:SF3">
    <property type="entry name" value="BLR2883 PROTEIN"/>
    <property type="match status" value="1"/>
</dbReference>
<dbReference type="EMBL" id="FUWS01000013">
    <property type="protein sequence ID" value="SKA34322.1"/>
    <property type="molecule type" value="Genomic_DNA"/>
</dbReference>
<sequence>MFPSPESEEPVVVERAIGRTGGEVVLRRVGADWELVANGVFLMDTRDGASERAMVRASLDALPADRTGARVLIGGLGMGFSAREALDHARVAHVHVIELEPLVITWHAGPLAPVAGRLLEDPRCEVTCADLVSWLEEATGSYDAICLDTDNGPDWTVTEGNERLYRPAALDRLERLLSPGGVIAFWSAMPAPEFALLLERRFGAVEVIEVPARRGGPDLVYLTRPRRG</sequence>
<keyword evidence="1" id="KW-0620">Polyamine biosynthesis</keyword>
<organism evidence="2 3">
    <name type="scientific">Marinactinospora thermotolerans DSM 45154</name>
    <dbReference type="NCBI Taxonomy" id="1122192"/>
    <lineage>
        <taxon>Bacteria</taxon>
        <taxon>Bacillati</taxon>
        <taxon>Actinomycetota</taxon>
        <taxon>Actinomycetes</taxon>
        <taxon>Streptosporangiales</taxon>
        <taxon>Nocardiopsidaceae</taxon>
        <taxon>Marinactinospora</taxon>
    </lineage>
</organism>
<evidence type="ECO:0000256" key="1">
    <source>
        <dbReference type="ARBA" id="ARBA00023115"/>
    </source>
</evidence>